<sequence length="536" mass="60117">MSSASSFQLTTDTFSPPIIDTFLLTLRVKPIFIPILTHLSSHTRGTTPPGSPLSELDDSINSLPGVRTILTPPPKKTAREAVDLYLNVQHNLAQQNADVLDKARTHIEHELPALRNHQDHWGADILLREQLKNKKDTLAKADKHGAGSKKQEGESSRASGNTSSMLLFQVNSEPANNVVLTSTPFRLTKHCLDRDATEAQESHPKWHAVAGPAQEAFDKLQMQKEDLVGNADHLEHCYLQLQNEFDKTQRLNEQYRKEKNDLIKEKSDLERLAELRANEYATLLKEKEKLEQLAEKLEYTVEQRDIEMLDLRETIEETDQANTVNMELQSDKVDRLTANVSHLQTLLETAQRERDVSRKHAETIAQEARSVATDMQAKEAALTEHETEIASLRNQIKKGKYKSRPTVNDDHDADDESPEPTPGASSSSTSIPSDNHSIRDLITDTLAQLMAANPSLHASPASSTPKRRKARNPHPNVGSVKANRELKQSELATLKPEDKAGWKSFLRQSFLKLTGQTHVSHFEKYNPVTTEIAKTV</sequence>
<feature type="region of interest" description="Disordered" evidence="2">
    <location>
        <begin position="369"/>
        <end position="388"/>
    </location>
</feature>
<organism evidence="3 4">
    <name type="scientific">Gymnopus androsaceus JB14</name>
    <dbReference type="NCBI Taxonomy" id="1447944"/>
    <lineage>
        <taxon>Eukaryota</taxon>
        <taxon>Fungi</taxon>
        <taxon>Dikarya</taxon>
        <taxon>Basidiomycota</taxon>
        <taxon>Agaricomycotina</taxon>
        <taxon>Agaricomycetes</taxon>
        <taxon>Agaricomycetidae</taxon>
        <taxon>Agaricales</taxon>
        <taxon>Marasmiineae</taxon>
        <taxon>Omphalotaceae</taxon>
        <taxon>Gymnopus</taxon>
    </lineage>
</organism>
<dbReference type="EMBL" id="ML769805">
    <property type="protein sequence ID" value="KAE9387367.1"/>
    <property type="molecule type" value="Genomic_DNA"/>
</dbReference>
<evidence type="ECO:0000256" key="2">
    <source>
        <dbReference type="SAM" id="MobiDB-lite"/>
    </source>
</evidence>
<feature type="compositionally biased region" description="Low complexity" evidence="2">
    <location>
        <begin position="422"/>
        <end position="433"/>
    </location>
</feature>
<dbReference type="OrthoDB" id="3117807at2759"/>
<dbReference type="AlphaFoldDB" id="A0A6A4GQ81"/>
<feature type="region of interest" description="Disordered" evidence="2">
    <location>
        <begin position="136"/>
        <end position="161"/>
    </location>
</feature>
<accession>A0A6A4GQ81</accession>
<protein>
    <submittedName>
        <fullName evidence="3">Uncharacterized protein</fullName>
    </submittedName>
</protein>
<evidence type="ECO:0000313" key="4">
    <source>
        <dbReference type="Proteomes" id="UP000799118"/>
    </source>
</evidence>
<reference evidence="3" key="1">
    <citation type="journal article" date="2019" name="Environ. Microbiol.">
        <title>Fungal ecological strategies reflected in gene transcription - a case study of two litter decomposers.</title>
        <authorList>
            <person name="Barbi F."/>
            <person name="Kohler A."/>
            <person name="Barry K."/>
            <person name="Baskaran P."/>
            <person name="Daum C."/>
            <person name="Fauchery L."/>
            <person name="Ihrmark K."/>
            <person name="Kuo A."/>
            <person name="LaButti K."/>
            <person name="Lipzen A."/>
            <person name="Morin E."/>
            <person name="Grigoriev I.V."/>
            <person name="Henrissat B."/>
            <person name="Lindahl B."/>
            <person name="Martin F."/>
        </authorList>
    </citation>
    <scope>NUCLEOTIDE SEQUENCE</scope>
    <source>
        <strain evidence="3">JB14</strain>
    </source>
</reference>
<feature type="compositionally biased region" description="Basic and acidic residues" evidence="2">
    <location>
        <begin position="136"/>
        <end position="155"/>
    </location>
</feature>
<keyword evidence="1" id="KW-0175">Coiled coil</keyword>
<name>A0A6A4GQ81_9AGAR</name>
<keyword evidence="4" id="KW-1185">Reference proteome</keyword>
<evidence type="ECO:0000313" key="3">
    <source>
        <dbReference type="EMBL" id="KAE9387367.1"/>
    </source>
</evidence>
<feature type="coiled-coil region" evidence="1">
    <location>
        <begin position="238"/>
        <end position="307"/>
    </location>
</feature>
<proteinExistence type="predicted"/>
<feature type="region of interest" description="Disordered" evidence="2">
    <location>
        <begin position="456"/>
        <end position="485"/>
    </location>
</feature>
<feature type="region of interest" description="Disordered" evidence="2">
    <location>
        <begin position="393"/>
        <end position="436"/>
    </location>
</feature>
<dbReference type="Proteomes" id="UP000799118">
    <property type="component" value="Unassembled WGS sequence"/>
</dbReference>
<evidence type="ECO:0000256" key="1">
    <source>
        <dbReference type="SAM" id="Coils"/>
    </source>
</evidence>
<gene>
    <name evidence="3" type="ORF">BT96DRAFT_1005190</name>
</gene>